<gene>
    <name evidence="1" type="ORF">FB45DRAFT_1024510</name>
</gene>
<reference evidence="1" key="1">
    <citation type="submission" date="2023-03" db="EMBL/GenBank/DDBJ databases">
        <title>Massive genome expansion in bonnet fungi (Mycena s.s.) driven by repeated elements and novel gene families across ecological guilds.</title>
        <authorList>
            <consortium name="Lawrence Berkeley National Laboratory"/>
            <person name="Harder C.B."/>
            <person name="Miyauchi S."/>
            <person name="Viragh M."/>
            <person name="Kuo A."/>
            <person name="Thoen E."/>
            <person name="Andreopoulos B."/>
            <person name="Lu D."/>
            <person name="Skrede I."/>
            <person name="Drula E."/>
            <person name="Henrissat B."/>
            <person name="Morin E."/>
            <person name="Kohler A."/>
            <person name="Barry K."/>
            <person name="LaButti K."/>
            <person name="Morin E."/>
            <person name="Salamov A."/>
            <person name="Lipzen A."/>
            <person name="Mereny Z."/>
            <person name="Hegedus B."/>
            <person name="Baldrian P."/>
            <person name="Stursova M."/>
            <person name="Weitz H."/>
            <person name="Taylor A."/>
            <person name="Grigoriev I.V."/>
            <person name="Nagy L.G."/>
            <person name="Martin F."/>
            <person name="Kauserud H."/>
        </authorList>
    </citation>
    <scope>NUCLEOTIDE SEQUENCE</scope>
    <source>
        <strain evidence="1">9284</strain>
    </source>
</reference>
<proteinExistence type="predicted"/>
<name>A0AAD7FPM0_9AGAR</name>
<dbReference type="Proteomes" id="UP001221142">
    <property type="component" value="Unassembled WGS sequence"/>
</dbReference>
<organism evidence="1 2">
    <name type="scientific">Roridomyces roridus</name>
    <dbReference type="NCBI Taxonomy" id="1738132"/>
    <lineage>
        <taxon>Eukaryota</taxon>
        <taxon>Fungi</taxon>
        <taxon>Dikarya</taxon>
        <taxon>Basidiomycota</taxon>
        <taxon>Agaricomycotina</taxon>
        <taxon>Agaricomycetes</taxon>
        <taxon>Agaricomycetidae</taxon>
        <taxon>Agaricales</taxon>
        <taxon>Marasmiineae</taxon>
        <taxon>Mycenaceae</taxon>
        <taxon>Roridomyces</taxon>
    </lineage>
</organism>
<sequence>MPALPPVLPPELEQQIFVLAAYCEPRSVPTLVLVAWRVKDWHLILIPLLIYCASHSPFANERSHQAKLSYPFPDRADFSRIRTISPPILRKSVHHLYLDIIPPDVAKTILSTCDSVRDLWISLRADSESSIVEMAGHLRLRRLYCFIDELFGREAPIDFTLPLFSHLTHLELFCIHERDRSQWLGIATIPRLTHFAFDEVSLLPLVATLLQRSRSLRVLIMCYGTLEGHPETELLRQDMRFVQMASFLSTEDWRAGALGGSDYWVRAEELIAGRMVIPQNITRTRE</sequence>
<evidence type="ECO:0000313" key="1">
    <source>
        <dbReference type="EMBL" id="KAJ7636388.1"/>
    </source>
</evidence>
<accession>A0AAD7FPM0</accession>
<keyword evidence="2" id="KW-1185">Reference proteome</keyword>
<protein>
    <submittedName>
        <fullName evidence="1">Uncharacterized protein</fullName>
    </submittedName>
</protein>
<dbReference type="EMBL" id="JARKIF010000006">
    <property type="protein sequence ID" value="KAJ7636388.1"/>
    <property type="molecule type" value="Genomic_DNA"/>
</dbReference>
<evidence type="ECO:0000313" key="2">
    <source>
        <dbReference type="Proteomes" id="UP001221142"/>
    </source>
</evidence>
<dbReference type="AlphaFoldDB" id="A0AAD7FPM0"/>
<comment type="caution">
    <text evidence="1">The sequence shown here is derived from an EMBL/GenBank/DDBJ whole genome shotgun (WGS) entry which is preliminary data.</text>
</comment>